<evidence type="ECO:0000313" key="1">
    <source>
        <dbReference type="EMBL" id="TNB49293.1"/>
    </source>
</evidence>
<keyword evidence="2" id="KW-1185">Reference proteome</keyword>
<reference evidence="1 2" key="2">
    <citation type="submission" date="2019-06" db="EMBL/GenBank/DDBJ databases">
        <title>Martelella lutilitoris sp. nov., isolated from a tidal mudflat.</title>
        <authorList>
            <person name="Kim Y.-J."/>
        </authorList>
    </citation>
    <scope>NUCLEOTIDE SEQUENCE [LARGE SCALE GENOMIC DNA]</scope>
    <source>
        <strain evidence="1 2">GH2-6</strain>
    </source>
</reference>
<gene>
    <name evidence="1" type="ORF">FF124_04720</name>
</gene>
<organism evidence="1 2">
    <name type="scientific">Martelella lutilitoris</name>
    <dbReference type="NCBI Taxonomy" id="2583532"/>
    <lineage>
        <taxon>Bacteria</taxon>
        <taxon>Pseudomonadati</taxon>
        <taxon>Pseudomonadota</taxon>
        <taxon>Alphaproteobacteria</taxon>
        <taxon>Hyphomicrobiales</taxon>
        <taxon>Aurantimonadaceae</taxon>
        <taxon>Martelella</taxon>
    </lineage>
</organism>
<accession>A0A5C4JV39</accession>
<sequence>MFLLPDQNKETTAALPVAKTYTRSAVGSEWRMTGFSSHSTLPGKSSPIRFNHAFVKIPILGDVIALFAARKFDRRAARAAILQKAIVYVLLVARGQAFTFDHERPCIQSPVCI</sequence>
<dbReference type="EMBL" id="VCLB01000002">
    <property type="protein sequence ID" value="TNB49293.1"/>
    <property type="molecule type" value="Genomic_DNA"/>
</dbReference>
<dbReference type="RefSeq" id="WP_138747323.1">
    <property type="nucleotide sequence ID" value="NZ_VCLB01000002.1"/>
</dbReference>
<dbReference type="Proteomes" id="UP000307874">
    <property type="component" value="Unassembled WGS sequence"/>
</dbReference>
<protein>
    <submittedName>
        <fullName evidence="1">Uncharacterized protein</fullName>
    </submittedName>
</protein>
<evidence type="ECO:0000313" key="2">
    <source>
        <dbReference type="Proteomes" id="UP000307874"/>
    </source>
</evidence>
<comment type="caution">
    <text evidence="1">The sequence shown here is derived from an EMBL/GenBank/DDBJ whole genome shotgun (WGS) entry which is preliminary data.</text>
</comment>
<dbReference type="AlphaFoldDB" id="A0A5C4JV39"/>
<reference evidence="1 2" key="1">
    <citation type="submission" date="2019-05" db="EMBL/GenBank/DDBJ databases">
        <authorList>
            <person name="Lee S.D."/>
        </authorList>
    </citation>
    <scope>NUCLEOTIDE SEQUENCE [LARGE SCALE GENOMIC DNA]</scope>
    <source>
        <strain evidence="1 2">GH2-6</strain>
    </source>
</reference>
<name>A0A5C4JV39_9HYPH</name>
<proteinExistence type="predicted"/>